<feature type="region of interest" description="Disordered" evidence="1">
    <location>
        <begin position="1"/>
        <end position="60"/>
    </location>
</feature>
<dbReference type="Pfam" id="PF13834">
    <property type="entry name" value="DUF4193"/>
    <property type="match status" value="1"/>
</dbReference>
<feature type="compositionally biased region" description="Basic and acidic residues" evidence="1">
    <location>
        <begin position="1"/>
        <end position="12"/>
    </location>
</feature>
<reference evidence="2 3" key="1">
    <citation type="submission" date="2014-03" db="EMBL/GenBank/DDBJ databases">
        <title>Genomics of Bifidobacteria.</title>
        <authorList>
            <person name="Ventura M."/>
            <person name="Milani C."/>
            <person name="Lugli G.A."/>
        </authorList>
    </citation>
    <scope>NUCLEOTIDE SEQUENCE [LARGE SCALE GENOMIC DNA]</scope>
    <source>
        <strain evidence="2 3">LMG 11592</strain>
    </source>
</reference>
<organism evidence="2 3">
    <name type="scientific">Bifidobacterium minimum</name>
    <dbReference type="NCBI Taxonomy" id="1693"/>
    <lineage>
        <taxon>Bacteria</taxon>
        <taxon>Bacillati</taxon>
        <taxon>Actinomycetota</taxon>
        <taxon>Actinomycetes</taxon>
        <taxon>Bifidobacteriales</taxon>
        <taxon>Bifidobacteriaceae</taxon>
        <taxon>Bifidobacterium</taxon>
    </lineage>
</organism>
<accession>A0A087BLZ6</accession>
<dbReference type="AlphaFoldDB" id="A0A087BLZ6"/>
<dbReference type="EMBL" id="JGZD01000010">
    <property type="protein sequence ID" value="KFI72046.1"/>
    <property type="molecule type" value="Genomic_DNA"/>
</dbReference>
<evidence type="ECO:0000256" key="1">
    <source>
        <dbReference type="SAM" id="MobiDB-lite"/>
    </source>
</evidence>
<evidence type="ECO:0000313" key="2">
    <source>
        <dbReference type="EMBL" id="KFI72046.1"/>
    </source>
</evidence>
<sequence>MAQDYDSPRNKDDDDSLEELGKGTRPSAADLEEDDDENAVASSYDVYSGADVNSEDSSITVTPTQSDEFLCYGCFLIKHRSQLARTDATGHDYCKECVDGDGGYVL</sequence>
<dbReference type="eggNOG" id="ENOG5031J3Z">
    <property type="taxonomic scope" value="Bacteria"/>
</dbReference>
<dbReference type="InterPro" id="IPR025242">
    <property type="entry name" value="DUF4193"/>
</dbReference>
<keyword evidence="3" id="KW-1185">Reference proteome</keyword>
<evidence type="ECO:0008006" key="4">
    <source>
        <dbReference type="Google" id="ProtNLM"/>
    </source>
</evidence>
<dbReference type="Proteomes" id="UP000029014">
    <property type="component" value="Unassembled WGS sequence"/>
</dbReference>
<dbReference type="STRING" id="1693.BMIN_1582"/>
<proteinExistence type="predicted"/>
<name>A0A087BLZ6_9BIFI</name>
<dbReference type="RefSeq" id="WP_022861001.1">
    <property type="nucleotide sequence ID" value="NZ_JGZD01000010.1"/>
</dbReference>
<comment type="caution">
    <text evidence="2">The sequence shown here is derived from an EMBL/GenBank/DDBJ whole genome shotgun (WGS) entry which is preliminary data.</text>
</comment>
<protein>
    <recommendedName>
        <fullName evidence="4">dUTPase</fullName>
    </recommendedName>
</protein>
<evidence type="ECO:0000313" key="3">
    <source>
        <dbReference type="Proteomes" id="UP000029014"/>
    </source>
</evidence>
<gene>
    <name evidence="2" type="ORF">BMIN_1582</name>
</gene>